<dbReference type="InterPro" id="IPR032821">
    <property type="entry name" value="PKS_assoc"/>
</dbReference>
<feature type="domain" description="Ketosynthase family 3 (KS3)" evidence="12">
    <location>
        <begin position="36"/>
        <end position="460"/>
    </location>
</feature>
<dbReference type="InterPro" id="IPR013154">
    <property type="entry name" value="ADH-like_N"/>
</dbReference>
<keyword evidence="6" id="KW-0511">Multifunctional enzyme</keyword>
<dbReference type="SUPFAM" id="SSF53901">
    <property type="entry name" value="Thiolase-like"/>
    <property type="match status" value="1"/>
</dbReference>
<dbReference type="Pfam" id="PF00109">
    <property type="entry name" value="ketoacyl-synt"/>
    <property type="match status" value="1"/>
</dbReference>
<dbReference type="PANTHER" id="PTHR43775:SF37">
    <property type="entry name" value="SI:DKEY-61P9.11"/>
    <property type="match status" value="1"/>
</dbReference>
<evidence type="ECO:0000256" key="8">
    <source>
        <dbReference type="ARBA" id="ARBA00029443"/>
    </source>
</evidence>
<dbReference type="Pfam" id="PF21089">
    <property type="entry name" value="PKS_DH_N"/>
    <property type="match status" value="1"/>
</dbReference>
<dbReference type="SMART" id="SM00826">
    <property type="entry name" value="PKS_DH"/>
    <property type="match status" value="1"/>
</dbReference>
<comment type="caution">
    <text evidence="14">The sequence shown here is derived from an EMBL/GenBank/DDBJ whole genome shotgun (WGS) entry which is preliminary data.</text>
</comment>
<evidence type="ECO:0000256" key="6">
    <source>
        <dbReference type="ARBA" id="ARBA00023268"/>
    </source>
</evidence>
<dbReference type="InterPro" id="IPR036736">
    <property type="entry name" value="ACP-like_sf"/>
</dbReference>
<dbReference type="Pfam" id="PF08659">
    <property type="entry name" value="KR"/>
    <property type="match status" value="1"/>
</dbReference>
<evidence type="ECO:0000256" key="9">
    <source>
        <dbReference type="PROSITE-ProRule" id="PRU01363"/>
    </source>
</evidence>
<accession>A0ABQ9P5B0</accession>
<protein>
    <recommendedName>
        <fullName evidence="16">Carrier domain-containing protein</fullName>
    </recommendedName>
</protein>
<dbReference type="InterPro" id="IPR016035">
    <property type="entry name" value="Acyl_Trfase/lysoPLipase"/>
</dbReference>
<keyword evidence="7" id="KW-0012">Acyltransferase</keyword>
<dbReference type="InterPro" id="IPR001227">
    <property type="entry name" value="Ac_transferase_dom_sf"/>
</dbReference>
<dbReference type="InterPro" id="IPR049900">
    <property type="entry name" value="PKS_mFAS_DH"/>
</dbReference>
<dbReference type="Pfam" id="PF00501">
    <property type="entry name" value="AMP-binding"/>
    <property type="match status" value="1"/>
</dbReference>
<name>A0ABQ9P5B0_9PEZI</name>
<dbReference type="Pfam" id="PF02801">
    <property type="entry name" value="Ketoacyl-synt_C"/>
    <property type="match status" value="1"/>
</dbReference>
<dbReference type="InterPro" id="IPR009081">
    <property type="entry name" value="PP-bd_ACP"/>
</dbReference>
<dbReference type="Gene3D" id="3.30.70.3290">
    <property type="match status" value="1"/>
</dbReference>
<dbReference type="Pfam" id="PF14765">
    <property type="entry name" value="PS-DH"/>
    <property type="match status" value="1"/>
</dbReference>
<proteinExistence type="inferred from homology"/>
<dbReference type="Gene3D" id="3.30.300.30">
    <property type="match status" value="1"/>
</dbReference>
<dbReference type="Gene3D" id="3.40.50.12780">
    <property type="entry name" value="N-terminal domain of ligase-like"/>
    <property type="match status" value="1"/>
</dbReference>
<evidence type="ECO:0000313" key="15">
    <source>
        <dbReference type="Proteomes" id="UP001172684"/>
    </source>
</evidence>
<dbReference type="InterPro" id="IPR010071">
    <property type="entry name" value="AA_adenyl_dom"/>
</dbReference>
<dbReference type="Proteomes" id="UP001172684">
    <property type="component" value="Unassembled WGS sequence"/>
</dbReference>
<dbReference type="Pfam" id="PF23114">
    <property type="entry name" value="NAD-bd_HRPKS_sdrA"/>
    <property type="match status" value="1"/>
</dbReference>
<dbReference type="SMART" id="SM00822">
    <property type="entry name" value="PKS_KR"/>
    <property type="match status" value="1"/>
</dbReference>
<dbReference type="InterPro" id="IPR014031">
    <property type="entry name" value="Ketoacyl_synth_C"/>
</dbReference>
<reference evidence="14" key="1">
    <citation type="submission" date="2022-10" db="EMBL/GenBank/DDBJ databases">
        <title>Culturing micro-colonial fungi from biological soil crusts in the Mojave desert and describing Neophaeococcomyces mojavensis, and introducing the new genera and species Taxawa tesnikishii.</title>
        <authorList>
            <person name="Kurbessoian T."/>
            <person name="Stajich J.E."/>
        </authorList>
    </citation>
    <scope>NUCLEOTIDE SEQUENCE</scope>
    <source>
        <strain evidence="14">TK_1</strain>
    </source>
</reference>
<dbReference type="InterPro" id="IPR050091">
    <property type="entry name" value="PKS_NRPS_Biosynth_Enz"/>
</dbReference>
<dbReference type="SUPFAM" id="SSF50129">
    <property type="entry name" value="GroES-like"/>
    <property type="match status" value="1"/>
</dbReference>
<dbReference type="PROSITE" id="PS00455">
    <property type="entry name" value="AMP_BINDING"/>
    <property type="match status" value="1"/>
</dbReference>
<comment type="similarity">
    <text evidence="8">In the C-terminal section; belongs to the NRP synthetase family.</text>
</comment>
<dbReference type="CDD" id="cd20483">
    <property type="entry name" value="C_PKS-NRPS"/>
    <property type="match status" value="1"/>
</dbReference>
<dbReference type="Pfam" id="PF07993">
    <property type="entry name" value="NAD_binding_4"/>
    <property type="match status" value="1"/>
</dbReference>
<dbReference type="SUPFAM" id="SSF55048">
    <property type="entry name" value="Probable ACP-binding domain of malonyl-CoA ACP transacylase"/>
    <property type="match status" value="1"/>
</dbReference>
<dbReference type="InterPro" id="IPR011032">
    <property type="entry name" value="GroES-like_sf"/>
</dbReference>
<dbReference type="InterPro" id="IPR014030">
    <property type="entry name" value="Ketoacyl_synth_N"/>
</dbReference>
<dbReference type="InterPro" id="IPR049551">
    <property type="entry name" value="PKS_DH_C"/>
</dbReference>
<keyword evidence="2" id="KW-0597">Phosphoprotein</keyword>
<feature type="region of interest" description="N-terminal hotdog fold" evidence="9">
    <location>
        <begin position="962"/>
        <end position="1099"/>
    </location>
</feature>
<dbReference type="InterPro" id="IPR056501">
    <property type="entry name" value="NAD-bd_HRPKS_sdrA"/>
</dbReference>
<dbReference type="InterPro" id="IPR020841">
    <property type="entry name" value="PKS_Beta-ketoAc_synthase_dom"/>
</dbReference>
<feature type="region of interest" description="Disordered" evidence="10">
    <location>
        <begin position="1"/>
        <end position="35"/>
    </location>
</feature>
<evidence type="ECO:0000259" key="11">
    <source>
        <dbReference type="PROSITE" id="PS50075"/>
    </source>
</evidence>
<dbReference type="CDD" id="cd00833">
    <property type="entry name" value="PKS"/>
    <property type="match status" value="1"/>
</dbReference>
<dbReference type="Pfam" id="PF08240">
    <property type="entry name" value="ADH_N"/>
    <property type="match status" value="1"/>
</dbReference>
<dbReference type="InterPro" id="IPR036291">
    <property type="entry name" value="NAD(P)-bd_dom_sf"/>
</dbReference>
<evidence type="ECO:0000256" key="2">
    <source>
        <dbReference type="ARBA" id="ARBA00022553"/>
    </source>
</evidence>
<dbReference type="InterPro" id="IPR014043">
    <property type="entry name" value="Acyl_transferase_dom"/>
</dbReference>
<dbReference type="Pfam" id="PF00668">
    <property type="entry name" value="Condensation"/>
    <property type="match status" value="1"/>
</dbReference>
<keyword evidence="15" id="KW-1185">Reference proteome</keyword>
<sequence>MSNSQSASTLGEASSYQSSLLDDGTLSSASTAPPRDDPSVIVGLACRVPGAQSPSQLWDNIIAQKDVQRKMPEDRFLVDNFFHNDGANKGTTNARFGYFLNQDLGHFDPGFFGISGKEAEAMDPQQRLLLEVVYEALEDAGITLESINGTQTSVFCGSFTNDYQMMTYKDTAQYPKYSVTGTGNAILSNRISYFYNLHGASVTIDTACSSSLVCFHLGSQSLANQEADISIVVGSALHFDQNIYLTMTDLGMLSTDGRCRAFDAEGSGYVRGEGICAAILKRRSEAEMSGDRIRAVVRATAVNHDGRKQGITFPNSDAQEALIRATYKSAGLDPADTQYFEAHGTGTKAGDPQETRAIGAAFRDNREQPLYVGSVKANIGHLEGASGLAAIMKTTLSLEHGQIPPNMLFKNPNPAIKFDEWKIRVPEQLIDWQPGKDGIRRASINSFGYGGTNAHVVLEDYQSPTRLSLGSAPLPERLMSMVSGRPYLVPLTSHTDRAGKMLNAKLIDYLNTHPSVKLSDFAHSLSVRRSMHAQRSFAVGKDHEEMVNDLGSPQPIAAWTNANKAQPRLGFVFTGQGGQWFAMGRQLIQQSPLFRQTLERCDQVLQSLPDRPEWSVLEELLRSKDDSRLGETRFSQPICTALQLAILDLLSQWGINCSACVGHSSGEMAAAYAAGILSFENAIIAAYYRGVYMSNGSQNASATPGAMMAVGLTEAEALVELQSYKGRACIAAVNSPSTMTLSGDEDAILELKQTLTARKVFARQLQVAQAFHSHHMDPLAPAYQLALKNCPGFVTQSPTCLMVSSVTARVADSPSMGDSYWARNMTGAVRFSDALTGILLDEEDNQNIDILVEIGPHPALKGPSRQTIQSLRLDIPYLASLTRGVSDYNGLLTTAGQLFSLGYPVDLAAVNRDHFITDLGVPTSTSGGVKLRDIPSYAWDHSTRYWAETRFIKDQRLRKHRHSLLGAPVPGTVARHPRWRNYLRLSELPWLLEHVVDDKVIFPGAGYICMAIEAIVRLDDHPMSSELSAIILEDIVIKSALTLSDSDVGTEVLLQLQPVRTSSKSRSDSTYEFVISSYDDGGRCTEHCHGLISVEKGTPAEVKTLTSYPSLDVLRKDTTRCVGKTSFYRHLNDIGLQYGENFQLISGDIESGPGFSMAPLTYRPLNVGTSQPYDATILHPTLLDSVFHVIFSAIESILGRPLNEPFVPTYFRSLKLSALMANGSAFEDRTMQKMHITSMTKLPSARVAFSDMLLHSEGDNKLLMEIQGLQITSLGKDENEGKPKRSLYFRQRWQPCFGLLRSNMHVPALDDLSDAVDIFAHQYPDSKILHLTSSPEKTAQVLRSLGGTANERRRFGSIDIFSFAKPLGAEFDELKGARLGLVNICEPKDGEYDLVILSEDVQTDIVPLLKADGHVISEGKAGVTEQLAEIFTSSKISAWQKKGEEPAPLGGLTVVLPCETSEPANSILAGLRRGNRGPVSTTTLPALKEQLPPFKNVVVLSTLAGGIQDVATYQGMQNMLGEAALNVVWITQGAAMESTNPDDAMITGLARTARCENDQLRLVTMDLDQNIQGGSVADRILHALDPRFEEDELAERNGCIYIPRVEADDKLNSKLRNGVGSEPRMEPFGEKRPLALKIGKIGLLETLYFGEDEEIIDNDLGEDEIEIETKASAINFRDIAASMGIIEDYRFGDECAGLVLRVGSKVDPRDFQIGDRVVAWRPGQGAHRAIVRNPASLCNKVPDSMSFAAAAAFPCILTTAYYALVDVARVQPGETVLIHGAMGGVGQMAIQIAHRAGAQVFATVGSQAKRDALKTKYGLTDDCIFSSRDDTFVEGVMKATNGKGADVILNSLAGKLLHAGWSCVAPFGRFLEIGKRDIHENTKLGMDPFRKNVLFACVDLITIFELNKPLGARIFNECCELVHKGEITPPEIKEVSYADVQSGFRLLQMGKSTGKVVLVPHKDDFVPVLPPSYRSSPIFSPTKAYLLVGGLGGLGRTLAEWMVRRGAKNLVFLSRSGTDRPEAKVTVDWLEARGIRATVYRGDVSSYADVERCIQSIGTELAGVFQAAMVLKDAPLSTMTFQQWQACTQPKVQGTWNLHQATLQNPLDFFVSFSSVSGIIGAKGQANYSAANNYIDSLMRYRRERGLAGTTMNVGAVTGVGVVADDVMLQKVMERTGMDSLNEEELLNLLEEAVKSDSSLKASERGIDLHQIITGLNITRKDLYWAVKPLLRNLYNNHDYSAAADASQGGQNLTALLENASTLEEKVPILLEAFVNKVASILAVPVDIIEPSNSLSAYGLDSIVAVEFRKWFRKAVSVDVALFDVLGAKSIASLVTKVAGMLSTEKKVAKTVIAEAPAADQPDNTKEGQQVVHISVGEISKADLSKSIPLSTFQSRMWWTHNLSEDKAFLNLPIIFHMKGTPNFSALSEAYRELIRRDGILRTAYFEGDDFAEQKVVDDLHFDLGFKDLSAEAAPEKALDAFVAQTRSIELDIENGEIIKAALIKLSSESYALLNVIHHISVDRGSSKLCLDRLVAAYDAILERKDLTTLPWPRIGYADFTVWHNARLASPEFQPEIGFWKQVMSGAPQACKLLPFAKRDRPTHGSQARAVLRTELGLGLLNRMKRICAQSNATPFHFLLAAFRAFYHRYTEDNDLTILMIDGGRPHLDVEDVCGFYVNMIPIRCQDECDSSFDKLLGTAKTRVLEAMSHKDVPFETIVDAIQAEKTQTHFPISQIAINYQIHGELPGVHAKDFDIFNITSDDIPTACEIQLEALEDSVNGLNLRFEYSTALYSHDDMERFTDNFLTFMSSCIKDHRQPIEEINMCGPKELAHLKTNYWNLQFTENKWNDKSVLDRIFQVADSNPQAIAIETSDGDNITYAGLVDMAQKIGFRLQEAGAVPGARIAVLSKPGVEAICGMLGALLARCAYVALDPSFAVERLAFMVTDSDARVLLAGQDMILKGQEIIQKSETATRCIKIADCAAESGKLAPGQNQRPQDPFYMIYTSGSTGQPKGVVLTQSNTQQMLSTLHNDYRFTPRDKFLHQSSICFDLSVVQIFSALTAGATTCVASSDTRKDPSALAEFMRSASISVTYFTPTQFALLLEHNSQALRQCSSYRVAYFAGERLPVRVAKAFYNLGTPAVLYNTWSPSELVVQTTIHKTDYPEEEAISIPIGYPMANCRHYIVDPQLNPLPAGLVGEIVVGGAQVGAGYLNRPAHNAKSFVQDPFCSEADRARGWTRMFRTGDKGRFRSDSQLEFHGRIAGDKQIKLRGFRVDLGEVEQRLYRESSINGQGLVDVSVIARASEDTSSITDDRRLVAFLVTKTPLSTADKHAYATALHEQIGKHLNAYMLPTGYQFLDALPVTIGGKVDLQNLHKRNLDLIYPGTTEQGKSANASPGGAGGLGEREGKVIQLIKDVLGQDREVGLSDNFFALGGNSLLLLRLQSRLKRTFKLAPPLPQLLKDPTAAAICAFISNGGSPASSPAGVLETTIDWMKEAALPVAARYSPQQGVQPIARTGMQSILFTGAESFIGTHLLATMLAANESIKVYVLGSSGRLTQSEMSGKLEALELLDDLHKEALASRVHYVPGSLDQPRFGLSNSDFETLGQSIQAIYHLGGHVSLLKSYRDLKQSNVSAVFDLVELAGLGRHLTEIHYLSTWSVPHLQSWTTTKHTRDLVSALEEDAMSYAPPTTNEYGYFKTRWVAENILTQASTRGFPVSIYRSSAVTTSTTSKVQGTADGFVGKMVLGMIDTGLVPQVEPVKGAEWAVDFIPVDYLCTVLHSLATRDEISSQDLAIYHIGNSEALKLRDLPTIIGRIRPEKGEGRAVPLMDWLAAQSHSADAEDLLSWEVLKGYLDAGHIMFALDRSKTDAALRLVGENVACPPVDSDYLRELWKGQTLG</sequence>
<gene>
    <name evidence="14" type="ORF">H2201_000150</name>
</gene>
<evidence type="ECO:0000256" key="7">
    <source>
        <dbReference type="ARBA" id="ARBA00023315"/>
    </source>
</evidence>
<evidence type="ECO:0000259" key="12">
    <source>
        <dbReference type="PROSITE" id="PS52004"/>
    </source>
</evidence>
<dbReference type="SMART" id="SM00829">
    <property type="entry name" value="PKS_ER"/>
    <property type="match status" value="1"/>
</dbReference>
<dbReference type="InterPro" id="IPR013968">
    <property type="entry name" value="PKS_KR"/>
</dbReference>
<dbReference type="InterPro" id="IPR013149">
    <property type="entry name" value="ADH-like_C"/>
</dbReference>
<dbReference type="InterPro" id="IPR016036">
    <property type="entry name" value="Malonyl_transacylase_ACP-bd"/>
</dbReference>
<dbReference type="InterPro" id="IPR042104">
    <property type="entry name" value="PKS_dehydratase_sf"/>
</dbReference>
<dbReference type="EMBL" id="JAPDRL010000001">
    <property type="protein sequence ID" value="KAJ9669765.1"/>
    <property type="molecule type" value="Genomic_DNA"/>
</dbReference>
<dbReference type="SUPFAM" id="SSF52151">
    <property type="entry name" value="FabD/lysophospholipase-like"/>
    <property type="match status" value="1"/>
</dbReference>
<keyword evidence="5" id="KW-0521">NADP</keyword>
<dbReference type="NCBIfam" id="TIGR01733">
    <property type="entry name" value="AA-adenyl-dom"/>
    <property type="match status" value="1"/>
</dbReference>
<dbReference type="CDD" id="cd05195">
    <property type="entry name" value="enoyl_red"/>
    <property type="match status" value="1"/>
</dbReference>
<feature type="domain" description="Carrier" evidence="11">
    <location>
        <begin position="3402"/>
        <end position="3478"/>
    </location>
</feature>
<evidence type="ECO:0000256" key="3">
    <source>
        <dbReference type="ARBA" id="ARBA00022598"/>
    </source>
</evidence>
<dbReference type="Gene3D" id="3.10.129.110">
    <property type="entry name" value="Polyketide synthase dehydratase"/>
    <property type="match status" value="1"/>
</dbReference>
<dbReference type="SUPFAM" id="SSF47336">
    <property type="entry name" value="ACP-like"/>
    <property type="match status" value="2"/>
</dbReference>
<dbReference type="PANTHER" id="PTHR43775">
    <property type="entry name" value="FATTY ACID SYNTHASE"/>
    <property type="match status" value="1"/>
</dbReference>
<feature type="active site" description="Proton acceptor; for dehydratase activity" evidence="9">
    <location>
        <position position="994"/>
    </location>
</feature>
<dbReference type="InterPro" id="IPR020843">
    <property type="entry name" value="ER"/>
</dbReference>
<dbReference type="Gene3D" id="3.40.366.10">
    <property type="entry name" value="Malonyl-Coenzyme A Acyl Carrier Protein, domain 2"/>
    <property type="match status" value="1"/>
</dbReference>
<evidence type="ECO:0000256" key="10">
    <source>
        <dbReference type="SAM" id="MobiDB-lite"/>
    </source>
</evidence>
<evidence type="ECO:0000256" key="1">
    <source>
        <dbReference type="ARBA" id="ARBA00022450"/>
    </source>
</evidence>
<dbReference type="SMART" id="SM00827">
    <property type="entry name" value="PKS_AT"/>
    <property type="match status" value="1"/>
</dbReference>
<evidence type="ECO:0000256" key="4">
    <source>
        <dbReference type="ARBA" id="ARBA00022679"/>
    </source>
</evidence>
<dbReference type="InterPro" id="IPR042099">
    <property type="entry name" value="ANL_N_sf"/>
</dbReference>
<feature type="compositionally biased region" description="Polar residues" evidence="10">
    <location>
        <begin position="1"/>
        <end position="31"/>
    </location>
</feature>
<dbReference type="InterPro" id="IPR057326">
    <property type="entry name" value="KR_dom"/>
</dbReference>
<dbReference type="CDD" id="cd05930">
    <property type="entry name" value="A_NRPS"/>
    <property type="match status" value="1"/>
</dbReference>
<dbReference type="InterPro" id="IPR000873">
    <property type="entry name" value="AMP-dep_synth/lig_dom"/>
</dbReference>
<evidence type="ECO:0000256" key="5">
    <source>
        <dbReference type="ARBA" id="ARBA00022857"/>
    </source>
</evidence>
<dbReference type="InterPro" id="IPR020806">
    <property type="entry name" value="PKS_PP-bd"/>
</dbReference>
<dbReference type="SMART" id="SM00825">
    <property type="entry name" value="PKS_KS"/>
    <property type="match status" value="1"/>
</dbReference>
<dbReference type="Gene3D" id="3.30.559.10">
    <property type="entry name" value="Chloramphenicol acetyltransferase-like domain"/>
    <property type="match status" value="1"/>
</dbReference>
<dbReference type="Pfam" id="PF00550">
    <property type="entry name" value="PP-binding"/>
    <property type="match status" value="2"/>
</dbReference>
<dbReference type="Gene3D" id="3.40.50.720">
    <property type="entry name" value="NAD(P)-binding Rossmann-like Domain"/>
    <property type="match status" value="4"/>
</dbReference>
<dbReference type="Gene3D" id="3.30.559.30">
    <property type="entry name" value="Nonribosomal peptide synthetase, condensation domain"/>
    <property type="match status" value="1"/>
</dbReference>
<organism evidence="14 15">
    <name type="scientific">Coniosporium apollinis</name>
    <dbReference type="NCBI Taxonomy" id="61459"/>
    <lineage>
        <taxon>Eukaryota</taxon>
        <taxon>Fungi</taxon>
        <taxon>Dikarya</taxon>
        <taxon>Ascomycota</taxon>
        <taxon>Pezizomycotina</taxon>
        <taxon>Dothideomycetes</taxon>
        <taxon>Dothideomycetes incertae sedis</taxon>
        <taxon>Coniosporium</taxon>
    </lineage>
</organism>
<dbReference type="SUPFAM" id="SSF56801">
    <property type="entry name" value="Acetyl-CoA synthetase-like"/>
    <property type="match status" value="1"/>
</dbReference>
<feature type="active site" description="Proton donor; for dehydratase activity" evidence="9">
    <location>
        <position position="1184"/>
    </location>
</feature>
<dbReference type="Pfam" id="PF00107">
    <property type="entry name" value="ADH_zinc_N"/>
    <property type="match status" value="1"/>
</dbReference>
<dbReference type="Pfam" id="PF16197">
    <property type="entry name" value="KAsynt_C_assoc"/>
    <property type="match status" value="1"/>
</dbReference>
<keyword evidence="3" id="KW-0436">Ligase</keyword>
<dbReference type="Gene3D" id="3.90.180.10">
    <property type="entry name" value="Medium-chain alcohol dehydrogenases, catalytic domain"/>
    <property type="match status" value="1"/>
</dbReference>
<dbReference type="PROSITE" id="PS52019">
    <property type="entry name" value="PKS_MFAS_DH"/>
    <property type="match status" value="1"/>
</dbReference>
<dbReference type="SUPFAM" id="SSF51735">
    <property type="entry name" value="NAD(P)-binding Rossmann-fold domains"/>
    <property type="match status" value="4"/>
</dbReference>
<dbReference type="InterPro" id="IPR013120">
    <property type="entry name" value="FAR_NAD-bd"/>
</dbReference>
<dbReference type="PROSITE" id="PS50075">
    <property type="entry name" value="CARRIER"/>
    <property type="match status" value="2"/>
</dbReference>
<evidence type="ECO:0000313" key="14">
    <source>
        <dbReference type="EMBL" id="KAJ9669765.1"/>
    </source>
</evidence>
<evidence type="ECO:0000259" key="13">
    <source>
        <dbReference type="PROSITE" id="PS52019"/>
    </source>
</evidence>
<feature type="region of interest" description="Disordered" evidence="10">
    <location>
        <begin position="3386"/>
        <end position="3405"/>
    </location>
</feature>
<dbReference type="InterPro" id="IPR023213">
    <property type="entry name" value="CAT-like_dom_sf"/>
</dbReference>
<dbReference type="SUPFAM" id="SSF52777">
    <property type="entry name" value="CoA-dependent acyltransferases"/>
    <property type="match status" value="2"/>
</dbReference>
<dbReference type="InterPro" id="IPR001242">
    <property type="entry name" value="Condensation_dom"/>
</dbReference>
<dbReference type="Gene3D" id="1.10.1200.10">
    <property type="entry name" value="ACP-like"/>
    <property type="match status" value="2"/>
</dbReference>
<dbReference type="InterPro" id="IPR049552">
    <property type="entry name" value="PKS_DH_N"/>
</dbReference>
<dbReference type="Gene3D" id="3.40.47.10">
    <property type="match status" value="1"/>
</dbReference>
<feature type="domain" description="PKS/mFAS DH" evidence="13">
    <location>
        <begin position="962"/>
        <end position="1280"/>
    </location>
</feature>
<dbReference type="InterPro" id="IPR045851">
    <property type="entry name" value="AMP-bd_C_sf"/>
</dbReference>
<feature type="region of interest" description="C-terminal hotdog fold" evidence="9">
    <location>
        <begin position="1119"/>
        <end position="1280"/>
    </location>
</feature>
<dbReference type="InterPro" id="IPR020807">
    <property type="entry name" value="PKS_DH"/>
</dbReference>
<keyword evidence="4" id="KW-0808">Transferase</keyword>
<evidence type="ECO:0008006" key="16">
    <source>
        <dbReference type="Google" id="ProtNLM"/>
    </source>
</evidence>
<dbReference type="Pfam" id="PF00698">
    <property type="entry name" value="Acyl_transf_1"/>
    <property type="match status" value="1"/>
</dbReference>
<dbReference type="PROSITE" id="PS52004">
    <property type="entry name" value="KS3_2"/>
    <property type="match status" value="1"/>
</dbReference>
<dbReference type="InterPro" id="IPR016039">
    <property type="entry name" value="Thiolase-like"/>
</dbReference>
<dbReference type="SMART" id="SM00823">
    <property type="entry name" value="PKS_PP"/>
    <property type="match status" value="2"/>
</dbReference>
<keyword evidence="1" id="KW-0596">Phosphopantetheine</keyword>
<feature type="domain" description="Carrier" evidence="11">
    <location>
        <begin position="2265"/>
        <end position="2342"/>
    </location>
</feature>
<dbReference type="InterPro" id="IPR020845">
    <property type="entry name" value="AMP-binding_CS"/>
</dbReference>